<dbReference type="OrthoDB" id="7949713at2"/>
<reference evidence="2 3" key="1">
    <citation type="submission" date="2018-08" db="EMBL/GenBank/DDBJ databases">
        <title>Sequencing the genomes of 1000 actinobacteria strains.</title>
        <authorList>
            <person name="Klenk H.-P."/>
        </authorList>
    </citation>
    <scope>NUCLEOTIDE SEQUENCE [LARGE SCALE GENOMIC DNA]</scope>
    <source>
        <strain evidence="2 3">DSM 44099</strain>
    </source>
</reference>
<protein>
    <recommendedName>
        <fullName evidence="4">Lipoprotein</fullName>
    </recommendedName>
</protein>
<accession>A0A3D9ZU00</accession>
<feature type="signal peptide" evidence="1">
    <location>
        <begin position="1"/>
        <end position="21"/>
    </location>
</feature>
<dbReference type="RefSeq" id="WP_116072702.1">
    <property type="nucleotide sequence ID" value="NZ_BONB01000009.1"/>
</dbReference>
<dbReference type="AlphaFoldDB" id="A0A3D9ZU00"/>
<feature type="chain" id="PRO_5038971290" description="Lipoprotein" evidence="1">
    <location>
        <begin position="22"/>
        <end position="189"/>
    </location>
</feature>
<evidence type="ECO:0000313" key="3">
    <source>
        <dbReference type="Proteomes" id="UP000256913"/>
    </source>
</evidence>
<evidence type="ECO:0008006" key="4">
    <source>
        <dbReference type="Google" id="ProtNLM"/>
    </source>
</evidence>
<dbReference type="PROSITE" id="PS51257">
    <property type="entry name" value="PROKAR_LIPOPROTEIN"/>
    <property type="match status" value="1"/>
</dbReference>
<keyword evidence="3" id="KW-1185">Reference proteome</keyword>
<organism evidence="2 3">
    <name type="scientific">Asanoa ferruginea</name>
    <dbReference type="NCBI Taxonomy" id="53367"/>
    <lineage>
        <taxon>Bacteria</taxon>
        <taxon>Bacillati</taxon>
        <taxon>Actinomycetota</taxon>
        <taxon>Actinomycetes</taxon>
        <taxon>Micromonosporales</taxon>
        <taxon>Micromonosporaceae</taxon>
        <taxon>Asanoa</taxon>
    </lineage>
</organism>
<dbReference type="Proteomes" id="UP000256913">
    <property type="component" value="Unassembled WGS sequence"/>
</dbReference>
<dbReference type="EMBL" id="QUMQ01000001">
    <property type="protein sequence ID" value="REG00867.1"/>
    <property type="molecule type" value="Genomic_DNA"/>
</dbReference>
<gene>
    <name evidence="2" type="ORF">DFJ67_6924</name>
</gene>
<evidence type="ECO:0000256" key="1">
    <source>
        <dbReference type="SAM" id="SignalP"/>
    </source>
</evidence>
<name>A0A3D9ZU00_9ACTN</name>
<proteinExistence type="predicted"/>
<comment type="caution">
    <text evidence="2">The sequence shown here is derived from an EMBL/GenBank/DDBJ whole genome shotgun (WGS) entry which is preliminary data.</text>
</comment>
<evidence type="ECO:0000313" key="2">
    <source>
        <dbReference type="EMBL" id="REG00867.1"/>
    </source>
</evidence>
<keyword evidence="1" id="KW-0732">Signal</keyword>
<sequence length="189" mass="20242">MTRTKSLVLVPLLLAAGLAGCQVGAASGSATPSASPSVSRQELLALGQEWVQCMRGKGLTRMPDAQLTEDGYLTFPPEGGYNWKEDASKHQDIIEECKSIEDRYPPNAFRPKAQLSADDLRKLREYAECVRTHGIPAWPDPSSDGSFKLDGTPLANGVPQDLMDKATEACRSIWSGKIAINGGPGGGKK</sequence>